<dbReference type="PROSITE" id="PS50088">
    <property type="entry name" value="ANK_REPEAT"/>
    <property type="match status" value="1"/>
</dbReference>
<evidence type="ECO:0000313" key="2">
    <source>
        <dbReference type="EMBL" id="VDK59910.1"/>
    </source>
</evidence>
<protein>
    <submittedName>
        <fullName evidence="4">ANK_REP_REGION domain-containing protein</fullName>
    </submittedName>
</protein>
<dbReference type="InterPro" id="IPR036770">
    <property type="entry name" value="Ankyrin_rpt-contain_sf"/>
</dbReference>
<gene>
    <name evidence="2" type="ORF">GPUH_LOCUS7854</name>
</gene>
<dbReference type="OrthoDB" id="445896at2759"/>
<feature type="repeat" description="ANK" evidence="1">
    <location>
        <begin position="28"/>
        <end position="61"/>
    </location>
</feature>
<keyword evidence="3" id="KW-1185">Reference proteome</keyword>
<dbReference type="PROSITE" id="PS50297">
    <property type="entry name" value="ANK_REP_REGION"/>
    <property type="match status" value="1"/>
</dbReference>
<proteinExistence type="predicted"/>
<reference evidence="2 3" key="2">
    <citation type="submission" date="2018-11" db="EMBL/GenBank/DDBJ databases">
        <authorList>
            <consortium name="Pathogen Informatics"/>
        </authorList>
    </citation>
    <scope>NUCLEOTIDE SEQUENCE [LARGE SCALE GENOMIC DNA]</scope>
</reference>
<evidence type="ECO:0000256" key="1">
    <source>
        <dbReference type="PROSITE-ProRule" id="PRU00023"/>
    </source>
</evidence>
<dbReference type="PANTHER" id="PTHR24135:SF28">
    <property type="entry name" value="LD13733P"/>
    <property type="match status" value="1"/>
</dbReference>
<evidence type="ECO:0000313" key="4">
    <source>
        <dbReference type="WBParaSite" id="GPUH_0000786301-mRNA-1"/>
    </source>
</evidence>
<dbReference type="WBParaSite" id="GPUH_0000786301-mRNA-1">
    <property type="protein sequence ID" value="GPUH_0000786301-mRNA-1"/>
    <property type="gene ID" value="GPUH_0000786301"/>
</dbReference>
<dbReference type="Pfam" id="PF12796">
    <property type="entry name" value="Ank_2"/>
    <property type="match status" value="1"/>
</dbReference>
<dbReference type="Proteomes" id="UP000271098">
    <property type="component" value="Unassembled WGS sequence"/>
</dbReference>
<evidence type="ECO:0000313" key="3">
    <source>
        <dbReference type="Proteomes" id="UP000271098"/>
    </source>
</evidence>
<sequence length="77" mass="8660">MNYVAQGQLKELKAMCHSGFDPNFQDSNGRTPLTLACSTPDRRNIIMALVEHGAHIDFRNKDGQVNAKKLRSYVVLK</sequence>
<dbReference type="GO" id="GO:0035255">
    <property type="term" value="F:ionotropic glutamate receptor binding"/>
    <property type="evidence" value="ECO:0007669"/>
    <property type="project" value="TreeGrafter"/>
</dbReference>
<dbReference type="GO" id="GO:0014069">
    <property type="term" value="C:postsynaptic density"/>
    <property type="evidence" value="ECO:0007669"/>
    <property type="project" value="TreeGrafter"/>
</dbReference>
<dbReference type="GO" id="GO:0030160">
    <property type="term" value="F:synaptic receptor adaptor activity"/>
    <property type="evidence" value="ECO:0007669"/>
    <property type="project" value="TreeGrafter"/>
</dbReference>
<dbReference type="AlphaFoldDB" id="A0A183DGL3"/>
<dbReference type="EMBL" id="UYRT01021351">
    <property type="protein sequence ID" value="VDK59910.1"/>
    <property type="molecule type" value="Genomic_DNA"/>
</dbReference>
<dbReference type="GO" id="GO:0045211">
    <property type="term" value="C:postsynaptic membrane"/>
    <property type="evidence" value="ECO:0007669"/>
    <property type="project" value="TreeGrafter"/>
</dbReference>
<organism evidence="4">
    <name type="scientific">Gongylonema pulchrum</name>
    <dbReference type="NCBI Taxonomy" id="637853"/>
    <lineage>
        <taxon>Eukaryota</taxon>
        <taxon>Metazoa</taxon>
        <taxon>Ecdysozoa</taxon>
        <taxon>Nematoda</taxon>
        <taxon>Chromadorea</taxon>
        <taxon>Rhabditida</taxon>
        <taxon>Spirurina</taxon>
        <taxon>Spiruromorpha</taxon>
        <taxon>Spiruroidea</taxon>
        <taxon>Gongylonematidae</taxon>
        <taxon>Gongylonema</taxon>
    </lineage>
</organism>
<accession>A0A183DGL3</accession>
<dbReference type="PANTHER" id="PTHR24135">
    <property type="entry name" value="SH3 AND MULTIPLE ANKYRIN REPEAT DOMAINS PROTEIN"/>
    <property type="match status" value="1"/>
</dbReference>
<reference evidence="4" key="1">
    <citation type="submission" date="2016-06" db="UniProtKB">
        <authorList>
            <consortium name="WormBaseParasite"/>
        </authorList>
    </citation>
    <scope>IDENTIFICATION</scope>
</reference>
<dbReference type="InterPro" id="IPR002110">
    <property type="entry name" value="Ankyrin_rpt"/>
</dbReference>
<name>A0A183DGL3_9BILA</name>
<dbReference type="SUPFAM" id="SSF48403">
    <property type="entry name" value="Ankyrin repeat"/>
    <property type="match status" value="1"/>
</dbReference>
<keyword evidence="1" id="KW-0040">ANK repeat</keyword>
<dbReference type="GO" id="GO:0043197">
    <property type="term" value="C:dendritic spine"/>
    <property type="evidence" value="ECO:0007669"/>
    <property type="project" value="TreeGrafter"/>
</dbReference>
<dbReference type="InterPro" id="IPR051569">
    <property type="entry name" value="SHANK"/>
</dbReference>
<dbReference type="Gene3D" id="1.25.40.20">
    <property type="entry name" value="Ankyrin repeat-containing domain"/>
    <property type="match status" value="1"/>
</dbReference>